<gene>
    <name evidence="2" type="ORF">FIBSPDRAFT_964250</name>
</gene>
<protein>
    <submittedName>
        <fullName evidence="2">Uncharacterized protein</fullName>
    </submittedName>
</protein>
<feature type="compositionally biased region" description="Pro residues" evidence="1">
    <location>
        <begin position="210"/>
        <end position="225"/>
    </location>
</feature>
<proteinExistence type="predicted"/>
<evidence type="ECO:0000313" key="2">
    <source>
        <dbReference type="EMBL" id="KZP09066.1"/>
    </source>
</evidence>
<keyword evidence="3" id="KW-1185">Reference proteome</keyword>
<name>A0A165Y006_9AGAM</name>
<dbReference type="STRING" id="436010.A0A165Y006"/>
<evidence type="ECO:0000313" key="3">
    <source>
        <dbReference type="Proteomes" id="UP000076532"/>
    </source>
</evidence>
<dbReference type="Proteomes" id="UP000076532">
    <property type="component" value="Unassembled WGS sequence"/>
</dbReference>
<dbReference type="AlphaFoldDB" id="A0A165Y006"/>
<sequence length="225" mass="24674">MDAEEWYNALDMTTIADWAKLKTTFNIQWPPWQRIKPTSAERTKELHNNLLADEDIMKRVEKGRITVYGFAAWISKITRMAALCDTGNTHIQSVYETLPKIMPDQVAESTLTDWATFATAVRGVSIAKLCDTIKEETHHKAIEEQLADLARHARAPLTMMSSAIEELQRALGELSLGNPAAPRPYTMTTPAGARGTCLFTSYPNSAAPAAPAPAPAPAPYAPAPP</sequence>
<dbReference type="EMBL" id="KV417708">
    <property type="protein sequence ID" value="KZP09066.1"/>
    <property type="molecule type" value="Genomic_DNA"/>
</dbReference>
<evidence type="ECO:0000256" key="1">
    <source>
        <dbReference type="SAM" id="MobiDB-lite"/>
    </source>
</evidence>
<dbReference type="OrthoDB" id="3260975at2759"/>
<feature type="region of interest" description="Disordered" evidence="1">
    <location>
        <begin position="205"/>
        <end position="225"/>
    </location>
</feature>
<organism evidence="2 3">
    <name type="scientific">Athelia psychrophila</name>
    <dbReference type="NCBI Taxonomy" id="1759441"/>
    <lineage>
        <taxon>Eukaryota</taxon>
        <taxon>Fungi</taxon>
        <taxon>Dikarya</taxon>
        <taxon>Basidiomycota</taxon>
        <taxon>Agaricomycotina</taxon>
        <taxon>Agaricomycetes</taxon>
        <taxon>Agaricomycetidae</taxon>
        <taxon>Atheliales</taxon>
        <taxon>Atheliaceae</taxon>
        <taxon>Athelia</taxon>
    </lineage>
</organism>
<reference evidence="2 3" key="1">
    <citation type="journal article" date="2016" name="Mol. Biol. Evol.">
        <title>Comparative Genomics of Early-Diverging Mushroom-Forming Fungi Provides Insights into the Origins of Lignocellulose Decay Capabilities.</title>
        <authorList>
            <person name="Nagy L.G."/>
            <person name="Riley R."/>
            <person name="Tritt A."/>
            <person name="Adam C."/>
            <person name="Daum C."/>
            <person name="Floudas D."/>
            <person name="Sun H."/>
            <person name="Yadav J.S."/>
            <person name="Pangilinan J."/>
            <person name="Larsson K.H."/>
            <person name="Matsuura K."/>
            <person name="Barry K."/>
            <person name="Labutti K."/>
            <person name="Kuo R."/>
            <person name="Ohm R.A."/>
            <person name="Bhattacharya S.S."/>
            <person name="Shirouzu T."/>
            <person name="Yoshinaga Y."/>
            <person name="Martin F.M."/>
            <person name="Grigoriev I.V."/>
            <person name="Hibbett D.S."/>
        </authorList>
    </citation>
    <scope>NUCLEOTIDE SEQUENCE [LARGE SCALE GENOMIC DNA]</scope>
    <source>
        <strain evidence="2 3">CBS 109695</strain>
    </source>
</reference>
<accession>A0A165Y006</accession>